<sequence length="112" mass="11125">MSGKWTQGASGGGPSTPESGHGLVNRPGRKRVGGVGSHHLDLPRPEVAEAGVVTLPAPGLDTVDPGGDGMVAVLPEGLRWAGGSLVEAAGFAVRKPVAEDGARQHAGGHADP</sequence>
<comment type="caution">
    <text evidence="2">The sequence shown here is derived from an EMBL/GenBank/DDBJ whole genome shotgun (WGS) entry which is preliminary data.</text>
</comment>
<gene>
    <name evidence="2" type="ORF">Q8A49_19825</name>
</gene>
<dbReference type="RefSeq" id="WP_330159753.1">
    <property type="nucleotide sequence ID" value="NZ_BAAAJA010000041.1"/>
</dbReference>
<evidence type="ECO:0000313" key="2">
    <source>
        <dbReference type="EMBL" id="MEE2052754.1"/>
    </source>
</evidence>
<dbReference type="Proteomes" id="UP001348641">
    <property type="component" value="Unassembled WGS sequence"/>
</dbReference>
<reference evidence="2 3" key="1">
    <citation type="submission" date="2023-07" db="EMBL/GenBank/DDBJ databases">
        <authorList>
            <person name="Girao M."/>
            <person name="Carvalho M.F."/>
        </authorList>
    </citation>
    <scope>NUCLEOTIDE SEQUENCE [LARGE SCALE GENOMIC DNA]</scope>
    <source>
        <strain evidence="2 3">66/93</strain>
    </source>
</reference>
<evidence type="ECO:0000256" key="1">
    <source>
        <dbReference type="SAM" id="MobiDB-lite"/>
    </source>
</evidence>
<proteinExistence type="predicted"/>
<protein>
    <submittedName>
        <fullName evidence="2">Uncharacterized protein</fullName>
    </submittedName>
</protein>
<name>A0ABU7KUT0_9ACTN</name>
<dbReference type="EMBL" id="JAUUCC010000053">
    <property type="protein sequence ID" value="MEE2052754.1"/>
    <property type="molecule type" value="Genomic_DNA"/>
</dbReference>
<evidence type="ECO:0000313" key="3">
    <source>
        <dbReference type="Proteomes" id="UP001348641"/>
    </source>
</evidence>
<feature type="region of interest" description="Disordered" evidence="1">
    <location>
        <begin position="1"/>
        <end position="44"/>
    </location>
</feature>
<organism evidence="2 3">
    <name type="scientific">Nocardiopsis tropica</name>
    <dbReference type="NCBI Taxonomy" id="109330"/>
    <lineage>
        <taxon>Bacteria</taxon>
        <taxon>Bacillati</taxon>
        <taxon>Actinomycetota</taxon>
        <taxon>Actinomycetes</taxon>
        <taxon>Streptosporangiales</taxon>
        <taxon>Nocardiopsidaceae</taxon>
        <taxon>Nocardiopsis</taxon>
    </lineage>
</organism>
<accession>A0ABU7KUT0</accession>